<evidence type="ECO:0000256" key="1">
    <source>
        <dbReference type="ARBA" id="ARBA00004370"/>
    </source>
</evidence>
<name>A0A8C3QV87_9PASS</name>
<keyword evidence="3 6" id="KW-0472">Membrane</keyword>
<evidence type="ECO:0000313" key="8">
    <source>
        <dbReference type="Ensembl" id="ENSCRFP00000011644.1"/>
    </source>
</evidence>
<feature type="compositionally biased region" description="Basic and acidic residues" evidence="5">
    <location>
        <begin position="246"/>
        <end position="257"/>
    </location>
</feature>
<dbReference type="PROSITE" id="PS50835">
    <property type="entry name" value="IG_LIKE"/>
    <property type="match status" value="1"/>
</dbReference>
<feature type="domain" description="Ig-like" evidence="7">
    <location>
        <begin position="120"/>
        <end position="197"/>
    </location>
</feature>
<keyword evidence="6" id="KW-0812">Transmembrane</keyword>
<dbReference type="InterPro" id="IPR007110">
    <property type="entry name" value="Ig-like_dom"/>
</dbReference>
<dbReference type="InterPro" id="IPR015631">
    <property type="entry name" value="CD2/SLAM_rcpt"/>
</dbReference>
<dbReference type="AlphaFoldDB" id="A0A8C3QV87"/>
<dbReference type="InterPro" id="IPR036179">
    <property type="entry name" value="Ig-like_dom_sf"/>
</dbReference>
<dbReference type="PANTHER" id="PTHR12080">
    <property type="entry name" value="SIGNALING LYMPHOCYTIC ACTIVATION MOLECULE"/>
    <property type="match status" value="1"/>
</dbReference>
<dbReference type="SMART" id="SM00409">
    <property type="entry name" value="IG"/>
    <property type="match status" value="1"/>
</dbReference>
<protein>
    <recommendedName>
        <fullName evidence="7">Ig-like domain-containing protein</fullName>
    </recommendedName>
</protein>
<sequence>WIPSSSHLHLTSILSGASDTPELIGAVGGSVTFHVPKTDPEGKAALWSFGNIPIATVPFEDPSRSLFSKEKFITRLAVSEGGRALSISQLRMEDAGTYSVTINRKISTFTLLVYKELPEPTVTCEPQNCSGGICSFSLRCSVTGAGFGNVSYTWRRRGHLRDEGSVVELMAVKKSRQEEPDPVTCTARNAVSSRNVTVTAPAGLCSEPGKGAPSGSWVRIGVVAGVEIAAILSVFLIFFCKSRGESGKPSLEPREGVGGDLGGIWG</sequence>
<keyword evidence="2" id="KW-0732">Signal</keyword>
<keyword evidence="9" id="KW-1185">Reference proteome</keyword>
<dbReference type="SUPFAM" id="SSF48726">
    <property type="entry name" value="Immunoglobulin"/>
    <property type="match status" value="2"/>
</dbReference>
<dbReference type="InterPro" id="IPR003599">
    <property type="entry name" value="Ig_sub"/>
</dbReference>
<dbReference type="GO" id="GO:0016020">
    <property type="term" value="C:membrane"/>
    <property type="evidence" value="ECO:0007669"/>
    <property type="project" value="UniProtKB-SubCell"/>
</dbReference>
<evidence type="ECO:0000256" key="5">
    <source>
        <dbReference type="SAM" id="MobiDB-lite"/>
    </source>
</evidence>
<evidence type="ECO:0000313" key="9">
    <source>
        <dbReference type="Proteomes" id="UP000694396"/>
    </source>
</evidence>
<dbReference type="Proteomes" id="UP000694396">
    <property type="component" value="Unplaced"/>
</dbReference>
<reference evidence="8" key="1">
    <citation type="submission" date="2025-08" db="UniProtKB">
        <authorList>
            <consortium name="Ensembl"/>
        </authorList>
    </citation>
    <scope>IDENTIFICATION</scope>
</reference>
<comment type="subcellular location">
    <subcellularLocation>
        <location evidence="1">Membrane</location>
    </subcellularLocation>
</comment>
<feature type="region of interest" description="Disordered" evidence="5">
    <location>
        <begin position="246"/>
        <end position="266"/>
    </location>
</feature>
<dbReference type="Ensembl" id="ENSCRFT00000012048.1">
    <property type="protein sequence ID" value="ENSCRFP00000011644.1"/>
    <property type="gene ID" value="ENSCRFG00000009037.1"/>
</dbReference>
<dbReference type="Gene3D" id="2.60.40.10">
    <property type="entry name" value="Immunoglobulins"/>
    <property type="match status" value="2"/>
</dbReference>
<proteinExistence type="predicted"/>
<evidence type="ECO:0000256" key="2">
    <source>
        <dbReference type="ARBA" id="ARBA00022729"/>
    </source>
</evidence>
<evidence type="ECO:0000256" key="6">
    <source>
        <dbReference type="SAM" id="Phobius"/>
    </source>
</evidence>
<organism evidence="8 9">
    <name type="scientific">Cyanoderma ruficeps</name>
    <name type="common">rufous-capped babbler</name>
    <dbReference type="NCBI Taxonomy" id="181631"/>
    <lineage>
        <taxon>Eukaryota</taxon>
        <taxon>Metazoa</taxon>
        <taxon>Chordata</taxon>
        <taxon>Craniata</taxon>
        <taxon>Vertebrata</taxon>
        <taxon>Euteleostomi</taxon>
        <taxon>Archelosauria</taxon>
        <taxon>Archosauria</taxon>
        <taxon>Dinosauria</taxon>
        <taxon>Saurischia</taxon>
        <taxon>Theropoda</taxon>
        <taxon>Coelurosauria</taxon>
        <taxon>Aves</taxon>
        <taxon>Neognathae</taxon>
        <taxon>Neoaves</taxon>
        <taxon>Telluraves</taxon>
        <taxon>Australaves</taxon>
        <taxon>Passeriformes</taxon>
        <taxon>Sylvioidea</taxon>
        <taxon>Timaliidae</taxon>
        <taxon>Cyanoderma</taxon>
    </lineage>
</organism>
<evidence type="ECO:0000256" key="3">
    <source>
        <dbReference type="ARBA" id="ARBA00023136"/>
    </source>
</evidence>
<accession>A0A8C3QV87</accession>
<evidence type="ECO:0000259" key="7">
    <source>
        <dbReference type="PROSITE" id="PS50835"/>
    </source>
</evidence>
<feature type="transmembrane region" description="Helical" evidence="6">
    <location>
        <begin position="217"/>
        <end position="240"/>
    </location>
</feature>
<keyword evidence="6" id="KW-1133">Transmembrane helix</keyword>
<reference evidence="8" key="2">
    <citation type="submission" date="2025-09" db="UniProtKB">
        <authorList>
            <consortium name="Ensembl"/>
        </authorList>
    </citation>
    <scope>IDENTIFICATION</scope>
</reference>
<dbReference type="InterPro" id="IPR013783">
    <property type="entry name" value="Ig-like_fold"/>
</dbReference>
<keyword evidence="4" id="KW-0325">Glycoprotein</keyword>
<dbReference type="PANTHER" id="PTHR12080:SF55">
    <property type="entry name" value="LYMPHOCYTE FUNCTION-ASSOCIATED ANTIGEN 3"/>
    <property type="match status" value="1"/>
</dbReference>
<evidence type="ECO:0000256" key="4">
    <source>
        <dbReference type="ARBA" id="ARBA00023180"/>
    </source>
</evidence>